<gene>
    <name evidence="7" type="ORF">GK108_25775</name>
</gene>
<dbReference type="SUPFAM" id="SSF88659">
    <property type="entry name" value="Sigma3 and sigma4 domains of RNA polymerase sigma factors"/>
    <property type="match status" value="1"/>
</dbReference>
<accession>A0A6L9LGJ7</accession>
<dbReference type="RefSeq" id="WP_163954453.1">
    <property type="nucleotide sequence ID" value="NZ_JAAFZH010000016.1"/>
</dbReference>
<dbReference type="Proteomes" id="UP000474175">
    <property type="component" value="Unassembled WGS sequence"/>
</dbReference>
<dbReference type="Pfam" id="PF08281">
    <property type="entry name" value="Sigma70_r4_2"/>
    <property type="match status" value="1"/>
</dbReference>
<reference evidence="7 8" key="1">
    <citation type="submission" date="2020-02" db="EMBL/GenBank/DDBJ databases">
        <title>Draft genome sequence of two Spirosoma agri KCTC 52727 and Spirosoma terrae KCTC 52035.</title>
        <authorList>
            <person name="Rojas J."/>
            <person name="Ambika Manirajan B."/>
            <person name="Suarez C."/>
            <person name="Ratering S."/>
            <person name="Schnell S."/>
        </authorList>
    </citation>
    <scope>NUCLEOTIDE SEQUENCE [LARGE SCALE GENOMIC DNA]</scope>
    <source>
        <strain evidence="7 8">KCTC 52035</strain>
    </source>
</reference>
<evidence type="ECO:0000256" key="4">
    <source>
        <dbReference type="ARBA" id="ARBA00023125"/>
    </source>
</evidence>
<sequence length="195" mass="22664">MSIRPLPIFGSDQELYDALKSRNEKAYERLYADSFASFKHWVLLNNGSEMDAEDAFQKGLMGFLLNLETGKYQLQENTRVSTVVFEYCKRAWFTELKSARLQKRSVMPEMINEVDSADVASDLERLEIVEAVRQSLDQLKGECKKILEWFYVDELSLRDIADLLSMKESSVKSRRYQCAEKLKTFYLQTANRLGL</sequence>
<evidence type="ECO:0000256" key="3">
    <source>
        <dbReference type="ARBA" id="ARBA00023082"/>
    </source>
</evidence>
<dbReference type="InterPro" id="IPR013324">
    <property type="entry name" value="RNA_pol_sigma_r3/r4-like"/>
</dbReference>
<dbReference type="GO" id="GO:0016987">
    <property type="term" value="F:sigma factor activity"/>
    <property type="evidence" value="ECO:0007669"/>
    <property type="project" value="UniProtKB-KW"/>
</dbReference>
<evidence type="ECO:0000256" key="1">
    <source>
        <dbReference type="ARBA" id="ARBA00010641"/>
    </source>
</evidence>
<name>A0A6L9LGJ7_9BACT</name>
<dbReference type="NCBIfam" id="TIGR02937">
    <property type="entry name" value="sigma70-ECF"/>
    <property type="match status" value="1"/>
</dbReference>
<dbReference type="InterPro" id="IPR014284">
    <property type="entry name" value="RNA_pol_sigma-70_dom"/>
</dbReference>
<dbReference type="PANTHER" id="PTHR43133">
    <property type="entry name" value="RNA POLYMERASE ECF-TYPE SIGMA FACTO"/>
    <property type="match status" value="1"/>
</dbReference>
<evidence type="ECO:0000313" key="7">
    <source>
        <dbReference type="EMBL" id="NDU98321.1"/>
    </source>
</evidence>
<proteinExistence type="inferred from homology"/>
<comment type="caution">
    <text evidence="7">The sequence shown here is derived from an EMBL/GenBank/DDBJ whole genome shotgun (WGS) entry which is preliminary data.</text>
</comment>
<dbReference type="InterPro" id="IPR036388">
    <property type="entry name" value="WH-like_DNA-bd_sf"/>
</dbReference>
<protein>
    <submittedName>
        <fullName evidence="7">Sigma-70 family RNA polymerase sigma factor</fullName>
    </submittedName>
</protein>
<dbReference type="InterPro" id="IPR013325">
    <property type="entry name" value="RNA_pol_sigma_r2"/>
</dbReference>
<keyword evidence="2" id="KW-0805">Transcription regulation</keyword>
<evidence type="ECO:0000313" key="8">
    <source>
        <dbReference type="Proteomes" id="UP000474175"/>
    </source>
</evidence>
<keyword evidence="5" id="KW-0804">Transcription</keyword>
<dbReference type="Gene3D" id="1.10.1740.10">
    <property type="match status" value="1"/>
</dbReference>
<evidence type="ECO:0000259" key="6">
    <source>
        <dbReference type="Pfam" id="PF08281"/>
    </source>
</evidence>
<dbReference type="EMBL" id="JAAFZH010000016">
    <property type="protein sequence ID" value="NDU98321.1"/>
    <property type="molecule type" value="Genomic_DNA"/>
</dbReference>
<dbReference type="InterPro" id="IPR039425">
    <property type="entry name" value="RNA_pol_sigma-70-like"/>
</dbReference>
<keyword evidence="4" id="KW-0238">DNA-binding</keyword>
<comment type="similarity">
    <text evidence="1">Belongs to the sigma-70 factor family. ECF subfamily.</text>
</comment>
<dbReference type="SUPFAM" id="SSF88946">
    <property type="entry name" value="Sigma2 domain of RNA polymerase sigma factors"/>
    <property type="match status" value="1"/>
</dbReference>
<evidence type="ECO:0000256" key="2">
    <source>
        <dbReference type="ARBA" id="ARBA00023015"/>
    </source>
</evidence>
<dbReference type="AlphaFoldDB" id="A0A6L9LGJ7"/>
<feature type="domain" description="RNA polymerase sigma factor 70 region 4 type 2" evidence="6">
    <location>
        <begin position="130"/>
        <end position="177"/>
    </location>
</feature>
<dbReference type="GO" id="GO:0006352">
    <property type="term" value="P:DNA-templated transcription initiation"/>
    <property type="evidence" value="ECO:0007669"/>
    <property type="project" value="InterPro"/>
</dbReference>
<dbReference type="GO" id="GO:0003677">
    <property type="term" value="F:DNA binding"/>
    <property type="evidence" value="ECO:0007669"/>
    <property type="project" value="UniProtKB-KW"/>
</dbReference>
<dbReference type="Gene3D" id="1.10.10.10">
    <property type="entry name" value="Winged helix-like DNA-binding domain superfamily/Winged helix DNA-binding domain"/>
    <property type="match status" value="1"/>
</dbReference>
<keyword evidence="3" id="KW-0731">Sigma factor</keyword>
<dbReference type="InterPro" id="IPR013249">
    <property type="entry name" value="RNA_pol_sigma70_r4_t2"/>
</dbReference>
<keyword evidence="8" id="KW-1185">Reference proteome</keyword>
<organism evidence="7 8">
    <name type="scientific">Spirosoma terrae</name>
    <dbReference type="NCBI Taxonomy" id="1968276"/>
    <lineage>
        <taxon>Bacteria</taxon>
        <taxon>Pseudomonadati</taxon>
        <taxon>Bacteroidota</taxon>
        <taxon>Cytophagia</taxon>
        <taxon>Cytophagales</taxon>
        <taxon>Cytophagaceae</taxon>
        <taxon>Spirosoma</taxon>
    </lineage>
</organism>
<evidence type="ECO:0000256" key="5">
    <source>
        <dbReference type="ARBA" id="ARBA00023163"/>
    </source>
</evidence>
<dbReference type="PANTHER" id="PTHR43133:SF8">
    <property type="entry name" value="RNA POLYMERASE SIGMA FACTOR HI_1459-RELATED"/>
    <property type="match status" value="1"/>
</dbReference>